<proteinExistence type="predicted"/>
<dbReference type="AlphaFoldDB" id="A0A845PXC8"/>
<gene>
    <name evidence="2" type="ORF">GNY06_06980</name>
</gene>
<dbReference type="RefSeq" id="WP_166519414.1">
    <property type="nucleotide sequence ID" value="NZ_JAAABJ010000509.1"/>
</dbReference>
<evidence type="ECO:0000259" key="1">
    <source>
        <dbReference type="Pfam" id="PF12146"/>
    </source>
</evidence>
<keyword evidence="3" id="KW-1185">Reference proteome</keyword>
<reference evidence="2 3" key="1">
    <citation type="submission" date="2019-11" db="EMBL/GenBank/DDBJ databases">
        <title>Characterization of Elizabethkingia argenteiflava sp. nov., isolated from inner surface of Soybean Pods.</title>
        <authorList>
            <person name="Mo S."/>
        </authorList>
    </citation>
    <scope>NUCLEOTIDE SEQUENCE [LARGE SCALE GENOMIC DNA]</scope>
    <source>
        <strain evidence="2 3">YB22</strain>
    </source>
</reference>
<accession>A0A845PXC8</accession>
<name>A0A845PXC8_9FLAO</name>
<evidence type="ECO:0000313" key="3">
    <source>
        <dbReference type="Proteomes" id="UP000553459"/>
    </source>
</evidence>
<organism evidence="2 3">
    <name type="scientific">Elizabethkingia argenteiflava</name>
    <dbReference type="NCBI Taxonomy" id="2681556"/>
    <lineage>
        <taxon>Bacteria</taxon>
        <taxon>Pseudomonadati</taxon>
        <taxon>Bacteroidota</taxon>
        <taxon>Flavobacteriia</taxon>
        <taxon>Flavobacteriales</taxon>
        <taxon>Weeksellaceae</taxon>
        <taxon>Elizabethkingia</taxon>
    </lineage>
</organism>
<evidence type="ECO:0000313" key="2">
    <source>
        <dbReference type="EMBL" id="NAW51127.1"/>
    </source>
</evidence>
<protein>
    <submittedName>
        <fullName evidence="2">Alpha/beta fold hydrolase</fullName>
    </submittedName>
</protein>
<keyword evidence="2" id="KW-0378">Hydrolase</keyword>
<dbReference type="Proteomes" id="UP000553459">
    <property type="component" value="Unassembled WGS sequence"/>
</dbReference>
<dbReference type="InterPro" id="IPR029058">
    <property type="entry name" value="AB_hydrolase_fold"/>
</dbReference>
<dbReference type="PANTHER" id="PTHR11614">
    <property type="entry name" value="PHOSPHOLIPASE-RELATED"/>
    <property type="match status" value="1"/>
</dbReference>
<dbReference type="GO" id="GO:0016787">
    <property type="term" value="F:hydrolase activity"/>
    <property type="evidence" value="ECO:0007669"/>
    <property type="project" value="UniProtKB-KW"/>
</dbReference>
<dbReference type="InterPro" id="IPR022742">
    <property type="entry name" value="Hydrolase_4"/>
</dbReference>
<dbReference type="EMBL" id="JAAABJ010000509">
    <property type="protein sequence ID" value="NAW51127.1"/>
    <property type="molecule type" value="Genomic_DNA"/>
</dbReference>
<dbReference type="InterPro" id="IPR051044">
    <property type="entry name" value="MAG_DAG_Lipase"/>
</dbReference>
<dbReference type="Gene3D" id="3.40.50.1820">
    <property type="entry name" value="alpha/beta hydrolase"/>
    <property type="match status" value="1"/>
</dbReference>
<feature type="domain" description="Serine aminopeptidase S33" evidence="1">
    <location>
        <begin position="32"/>
        <end position="295"/>
    </location>
</feature>
<comment type="caution">
    <text evidence="2">The sequence shown here is derived from an EMBL/GenBank/DDBJ whole genome shotgun (WGS) entry which is preliminary data.</text>
</comment>
<dbReference type="SUPFAM" id="SSF53474">
    <property type="entry name" value="alpha/beta-Hydrolases"/>
    <property type="match status" value="1"/>
</dbReference>
<dbReference type="Pfam" id="PF12146">
    <property type="entry name" value="Hydrolase_4"/>
    <property type="match status" value="1"/>
</dbReference>
<sequence>MQISKYFPENAIDAENNIGLFYTLFTPQHSEVVATLLILHGMQEHSGRYTEFAKYMVDEGLAVITYDHRGHGRTAKKQSDLGFFKKTKAEQKLIDDAEAMGGELERLYPNVPHFVLGHSMGSFIMRCLLQQASHRFKGGIMVGTGRRVKGAKVGLFLFSLLNRILPRYRSRCINKFFSWQNNKYFKHEPNERGTNWLSVDRSNRQAFLQDRLCGIDFTHNAFYTLIALHIRATKIDWAQKIPKAFSLFFVSGEQDPIGHFGSGIRESLSDLKQEGFQDVQMKLYSGMRHEILNESIKEEVYHEIRNWVFQYI</sequence>